<evidence type="ECO:0008006" key="11">
    <source>
        <dbReference type="Google" id="ProtNLM"/>
    </source>
</evidence>
<dbReference type="PANTHER" id="PTHR34979">
    <property type="entry name" value="INNER MEMBRANE PROTEIN YGAZ"/>
    <property type="match status" value="1"/>
</dbReference>
<evidence type="ECO:0000313" key="10">
    <source>
        <dbReference type="Proteomes" id="UP000791080"/>
    </source>
</evidence>
<comment type="subcellular location">
    <subcellularLocation>
        <location evidence="1">Cell membrane</location>
        <topology evidence="1">Multi-pass membrane protein</topology>
    </subcellularLocation>
</comment>
<evidence type="ECO:0000256" key="3">
    <source>
        <dbReference type="ARBA" id="ARBA00022448"/>
    </source>
</evidence>
<protein>
    <recommendedName>
        <fullName evidence="11">Branched-chain amino acid ABC transporter permease</fullName>
    </recommendedName>
</protein>
<keyword evidence="3" id="KW-0813">Transport</keyword>
<sequence>MAQRDPDRARRVFWISGITLFVVWQPAVVLGGLIGGAVGDPAVFGVDAAFPAALLALLLPSLRDAATRRAALVGGAVAVLTTPLLPAGVPVLLALCGVALLLPLPRWARRESP</sequence>
<feature type="transmembrane region" description="Helical" evidence="8">
    <location>
        <begin position="71"/>
        <end position="104"/>
    </location>
</feature>
<evidence type="ECO:0000256" key="5">
    <source>
        <dbReference type="ARBA" id="ARBA00022692"/>
    </source>
</evidence>
<dbReference type="EMBL" id="AUBJ02000001">
    <property type="protein sequence ID" value="MCP2331500.1"/>
    <property type="molecule type" value="Genomic_DNA"/>
</dbReference>
<keyword evidence="4" id="KW-1003">Cell membrane</keyword>
<reference evidence="9 10" key="1">
    <citation type="submission" date="2013-07" db="EMBL/GenBank/DDBJ databases">
        <authorList>
            <consortium name="DOE Joint Genome Institute"/>
            <person name="Reeve W."/>
            <person name="Huntemann M."/>
            <person name="Han J."/>
            <person name="Chen A."/>
            <person name="Kyrpides N."/>
            <person name="Mavromatis K."/>
            <person name="Markowitz V."/>
            <person name="Palaniappan K."/>
            <person name="Ivanova N."/>
            <person name="Schaumberg A."/>
            <person name="Pati A."/>
            <person name="Liolios K."/>
            <person name="Nordberg H.P."/>
            <person name="Cantor M.N."/>
            <person name="Hua S.X."/>
            <person name="Woyke T."/>
        </authorList>
    </citation>
    <scope>NUCLEOTIDE SEQUENCE [LARGE SCALE GENOMIC DNA]</scope>
    <source>
        <strain evidence="9 10">DSM 43889</strain>
    </source>
</reference>
<reference evidence="9 10" key="2">
    <citation type="submission" date="2022-06" db="EMBL/GenBank/DDBJ databases">
        <title>Genomic Encyclopedia of Type Strains, Phase I: the one thousand microbial genomes (KMG-I) project.</title>
        <authorList>
            <person name="Kyrpides N."/>
        </authorList>
    </citation>
    <scope>NUCLEOTIDE SEQUENCE [LARGE SCALE GENOMIC DNA]</scope>
    <source>
        <strain evidence="9 10">DSM 43889</strain>
    </source>
</reference>
<gene>
    <name evidence="9" type="ORF">G443_001770</name>
</gene>
<evidence type="ECO:0000256" key="1">
    <source>
        <dbReference type="ARBA" id="ARBA00004651"/>
    </source>
</evidence>
<evidence type="ECO:0000256" key="7">
    <source>
        <dbReference type="ARBA" id="ARBA00023136"/>
    </source>
</evidence>
<keyword evidence="10" id="KW-1185">Reference proteome</keyword>
<evidence type="ECO:0000256" key="6">
    <source>
        <dbReference type="ARBA" id="ARBA00022989"/>
    </source>
</evidence>
<keyword evidence="5 8" id="KW-0812">Transmembrane</keyword>
<evidence type="ECO:0000313" key="9">
    <source>
        <dbReference type="EMBL" id="MCP2331500.1"/>
    </source>
</evidence>
<evidence type="ECO:0000256" key="8">
    <source>
        <dbReference type="SAM" id="Phobius"/>
    </source>
</evidence>
<keyword evidence="7 8" id="KW-0472">Membrane</keyword>
<comment type="similarity">
    <text evidence="2">Belongs to the AzlC family.</text>
</comment>
<keyword evidence="6 8" id="KW-1133">Transmembrane helix</keyword>
<proteinExistence type="inferred from homology"/>
<dbReference type="InterPro" id="IPR011606">
    <property type="entry name" value="Brnchd-chn_aa_trnsp_permease"/>
</dbReference>
<evidence type="ECO:0000256" key="2">
    <source>
        <dbReference type="ARBA" id="ARBA00010735"/>
    </source>
</evidence>
<name>A0ABT1JG81_ACTCY</name>
<dbReference type="PANTHER" id="PTHR34979:SF1">
    <property type="entry name" value="INNER MEMBRANE PROTEIN YGAZ"/>
    <property type="match status" value="1"/>
</dbReference>
<organism evidence="9 10">
    <name type="scientific">Actinoalloteichus caeruleus DSM 43889</name>
    <dbReference type="NCBI Taxonomy" id="1120930"/>
    <lineage>
        <taxon>Bacteria</taxon>
        <taxon>Bacillati</taxon>
        <taxon>Actinomycetota</taxon>
        <taxon>Actinomycetes</taxon>
        <taxon>Pseudonocardiales</taxon>
        <taxon>Pseudonocardiaceae</taxon>
        <taxon>Actinoalloteichus</taxon>
        <taxon>Actinoalloteichus cyanogriseus</taxon>
    </lineage>
</organism>
<dbReference type="Proteomes" id="UP000791080">
    <property type="component" value="Unassembled WGS sequence"/>
</dbReference>
<accession>A0ABT1JG81</accession>
<feature type="transmembrane region" description="Helical" evidence="8">
    <location>
        <begin position="41"/>
        <end position="59"/>
    </location>
</feature>
<comment type="caution">
    <text evidence="9">The sequence shown here is derived from an EMBL/GenBank/DDBJ whole genome shotgun (WGS) entry which is preliminary data.</text>
</comment>
<evidence type="ECO:0000256" key="4">
    <source>
        <dbReference type="ARBA" id="ARBA00022475"/>
    </source>
</evidence>
<feature type="transmembrane region" description="Helical" evidence="8">
    <location>
        <begin position="12"/>
        <end position="35"/>
    </location>
</feature>